<proteinExistence type="inferred from homology"/>
<evidence type="ECO:0000313" key="7">
    <source>
        <dbReference type="Proteomes" id="UP000052020"/>
    </source>
</evidence>
<evidence type="ECO:0000313" key="6">
    <source>
        <dbReference type="EMBL" id="KPJ64167.1"/>
    </source>
</evidence>
<keyword evidence="1 2" id="KW-0663">Pyridoxal phosphate</keyword>
<dbReference type="Proteomes" id="UP000052020">
    <property type="component" value="Unassembled WGS sequence"/>
</dbReference>
<dbReference type="InterPro" id="IPR001608">
    <property type="entry name" value="Ala_racemase_N"/>
</dbReference>
<sequence>MTDSIAGRVAEVLNELPAGVTLVAAAKARSPEEIAEAIRAGVSAIGDNYVQQARQHIAGLDPGLRARVRWHLIGHLQRNKAKVAAQIFDMIETVDSAALAAALDRHCAAIGRVMPVLIEVNSGREASKSGVLPEDTEALAREVSGLGSLRLMGLMTMGPRFGDPEDARPYFVETKAQFDRLAAAGLPKVEMRYLSMGMSNSYRVAIEEGANLVRIGTRLFGHREDEDA</sequence>
<dbReference type="AlphaFoldDB" id="A0A0S7XP22"/>
<evidence type="ECO:0000259" key="5">
    <source>
        <dbReference type="Pfam" id="PF01168"/>
    </source>
</evidence>
<dbReference type="PANTHER" id="PTHR10146:SF14">
    <property type="entry name" value="PYRIDOXAL PHOSPHATE HOMEOSTASIS PROTEIN"/>
    <property type="match status" value="1"/>
</dbReference>
<name>A0A0S7XP22_9BACT</name>
<organism evidence="6 7">
    <name type="scientific">candidate division KD3-62 bacterium DG_56</name>
    <dbReference type="NCBI Taxonomy" id="1704032"/>
    <lineage>
        <taxon>Bacteria</taxon>
        <taxon>candidate division KD3-62</taxon>
    </lineage>
</organism>
<protein>
    <recommendedName>
        <fullName evidence="2">Pyridoxal phosphate homeostasis protein</fullName>
        <shortName evidence="2">PLP homeostasis protein</shortName>
    </recommendedName>
</protein>
<comment type="caution">
    <text evidence="6">The sequence shown here is derived from an EMBL/GenBank/DDBJ whole genome shotgun (WGS) entry which is preliminary data.</text>
</comment>
<dbReference type="CDD" id="cd00635">
    <property type="entry name" value="PLPDE_III_YBL036c_like"/>
    <property type="match status" value="1"/>
</dbReference>
<dbReference type="PIRSF" id="PIRSF004848">
    <property type="entry name" value="YBL036c_PLPDEIII"/>
    <property type="match status" value="1"/>
</dbReference>
<evidence type="ECO:0000256" key="4">
    <source>
        <dbReference type="RuleBase" id="RU004514"/>
    </source>
</evidence>
<evidence type="ECO:0000256" key="3">
    <source>
        <dbReference type="PIRSR" id="PIRSR004848-1"/>
    </source>
</evidence>
<comment type="function">
    <text evidence="2">Pyridoxal 5'-phosphate (PLP)-binding protein, which is involved in PLP homeostasis.</text>
</comment>
<dbReference type="PANTHER" id="PTHR10146">
    <property type="entry name" value="PROLINE SYNTHETASE CO-TRANSCRIBED BACTERIAL HOMOLOG PROTEIN"/>
    <property type="match status" value="1"/>
</dbReference>
<dbReference type="GO" id="GO:0030170">
    <property type="term" value="F:pyridoxal phosphate binding"/>
    <property type="evidence" value="ECO:0007669"/>
    <property type="project" value="UniProtKB-UniRule"/>
</dbReference>
<dbReference type="SUPFAM" id="SSF51419">
    <property type="entry name" value="PLP-binding barrel"/>
    <property type="match status" value="1"/>
</dbReference>
<dbReference type="Pfam" id="PF01168">
    <property type="entry name" value="Ala_racemase_N"/>
    <property type="match status" value="1"/>
</dbReference>
<dbReference type="EMBL" id="LIZY01000039">
    <property type="protein sequence ID" value="KPJ64167.1"/>
    <property type="molecule type" value="Genomic_DNA"/>
</dbReference>
<dbReference type="InterPro" id="IPR011078">
    <property type="entry name" value="PyrdxlP_homeostasis"/>
</dbReference>
<dbReference type="HAMAP" id="MF_02087">
    <property type="entry name" value="PLP_homeostasis"/>
    <property type="match status" value="1"/>
</dbReference>
<reference evidence="6 7" key="1">
    <citation type="journal article" date="2015" name="Microbiome">
        <title>Genomic resolution of linkages in carbon, nitrogen, and sulfur cycling among widespread estuary sediment bacteria.</title>
        <authorList>
            <person name="Baker B.J."/>
            <person name="Lazar C.S."/>
            <person name="Teske A.P."/>
            <person name="Dick G.J."/>
        </authorList>
    </citation>
    <scope>NUCLEOTIDE SEQUENCE [LARGE SCALE GENOMIC DNA]</scope>
    <source>
        <strain evidence="6">DG_56</strain>
    </source>
</reference>
<dbReference type="Gene3D" id="3.20.20.10">
    <property type="entry name" value="Alanine racemase"/>
    <property type="match status" value="1"/>
</dbReference>
<feature type="domain" description="Alanine racemase N-terminal" evidence="5">
    <location>
        <begin position="4"/>
        <end position="223"/>
    </location>
</feature>
<dbReference type="PATRIC" id="fig|1704032.3.peg.231"/>
<dbReference type="NCBIfam" id="TIGR00044">
    <property type="entry name" value="YggS family pyridoxal phosphate-dependent enzyme"/>
    <property type="match status" value="1"/>
</dbReference>
<feature type="modified residue" description="N6-(pyridoxal phosphate)lysine" evidence="2 3">
    <location>
        <position position="27"/>
    </location>
</feature>
<accession>A0A0S7XP22</accession>
<gene>
    <name evidence="6" type="ORF">AMK68_02205</name>
</gene>
<comment type="cofactor">
    <cofactor evidence="3">
        <name>pyridoxal 5'-phosphate</name>
        <dbReference type="ChEBI" id="CHEBI:597326"/>
    </cofactor>
</comment>
<evidence type="ECO:0000256" key="1">
    <source>
        <dbReference type="ARBA" id="ARBA00022898"/>
    </source>
</evidence>
<comment type="similarity">
    <text evidence="2 4">Belongs to the pyridoxal phosphate-binding protein YggS/PROSC family.</text>
</comment>
<evidence type="ECO:0000256" key="2">
    <source>
        <dbReference type="HAMAP-Rule" id="MF_02087"/>
    </source>
</evidence>
<dbReference type="InterPro" id="IPR029066">
    <property type="entry name" value="PLP-binding_barrel"/>
</dbReference>